<protein>
    <submittedName>
        <fullName evidence="2">Uncharacterized protein</fullName>
    </submittedName>
</protein>
<keyword evidence="3" id="KW-1185">Reference proteome</keyword>
<keyword evidence="1" id="KW-0732">Signal</keyword>
<organism evidence="2 3">
    <name type="scientific">Gemmatirosa kalamazoonensis</name>
    <dbReference type="NCBI Taxonomy" id="861299"/>
    <lineage>
        <taxon>Bacteria</taxon>
        <taxon>Pseudomonadati</taxon>
        <taxon>Gemmatimonadota</taxon>
        <taxon>Gemmatimonadia</taxon>
        <taxon>Gemmatimonadales</taxon>
        <taxon>Gemmatimonadaceae</taxon>
        <taxon>Gemmatirosa</taxon>
    </lineage>
</organism>
<dbReference type="eggNOG" id="ENOG5033TS2">
    <property type="taxonomic scope" value="Bacteria"/>
</dbReference>
<feature type="chain" id="PRO_5004795462" evidence="1">
    <location>
        <begin position="25"/>
        <end position="488"/>
    </location>
</feature>
<feature type="signal peptide" evidence="1">
    <location>
        <begin position="1"/>
        <end position="24"/>
    </location>
</feature>
<reference evidence="2 3" key="1">
    <citation type="journal article" date="2014" name="Genome Announc.">
        <title>Genome Sequence and Methylome of Soil Bacterium Gemmatirosa kalamazoonensis KBS708T, a Member of the Rarely Cultivated Gemmatimonadetes Phylum.</title>
        <authorList>
            <person name="Debruyn J.M."/>
            <person name="Radosevich M."/>
            <person name="Wommack K.E."/>
            <person name="Polson S.W."/>
            <person name="Hauser L.J."/>
            <person name="Fawaz M.N."/>
            <person name="Korlach J."/>
            <person name="Tsai Y.C."/>
        </authorList>
    </citation>
    <scope>NUCLEOTIDE SEQUENCE [LARGE SCALE GENOMIC DNA]</scope>
    <source>
        <strain evidence="2 3">KBS708</strain>
    </source>
</reference>
<proteinExistence type="predicted"/>
<evidence type="ECO:0000313" key="3">
    <source>
        <dbReference type="Proteomes" id="UP000019151"/>
    </source>
</evidence>
<dbReference type="KEGG" id="gba:J421_2077"/>
<name>W0RET4_9BACT</name>
<dbReference type="EMBL" id="CP007128">
    <property type="protein sequence ID" value="AHG89614.1"/>
    <property type="molecule type" value="Genomic_DNA"/>
</dbReference>
<dbReference type="PROSITE" id="PS51257">
    <property type="entry name" value="PROKAR_LIPOPROTEIN"/>
    <property type="match status" value="1"/>
</dbReference>
<dbReference type="HOGENOM" id="CLU_558677_0_0_0"/>
<dbReference type="Proteomes" id="UP000019151">
    <property type="component" value="Chromosome"/>
</dbReference>
<dbReference type="InParanoid" id="W0RET4"/>
<evidence type="ECO:0000256" key="1">
    <source>
        <dbReference type="SAM" id="SignalP"/>
    </source>
</evidence>
<dbReference type="STRING" id="861299.J421_2077"/>
<gene>
    <name evidence="2" type="ORF">J421_2077</name>
</gene>
<dbReference type="AlphaFoldDB" id="W0RET4"/>
<sequence>MRLPRSTPAVTAAVLALLSACTDAPSSPEAPRIAARAPSRDVTAAAVTFTRIEDLPNAWVETFNVNNPDPLTWTVPPKYWLPTDELTMSLIAFNIAPATSISSETAAPNSLANWAIVKQTRDRSSWNAPETMTAWHDGATCNAPPASHPVGGYDQAPFLCRNHMMTATNAGTATQDSYAVTYLTPDRLIDFSSGNVVVRFDVATLRSSGRDWIDLWITPYGENLVVPLDDSLPDAQGYPRDGFHLRMTSGDVNVSRFEASVIYNYRPYRIAPTSVQTYEDAFRAAIPKPADPGAFWPTSPTRRDTFELTIGNGRLRFGMPRYNLWWYDTPISVPNMGPQLLGVLQIGHHSFHPSSDGAPNTWHWDNIGIAPARQFSIINGDRRYVDGTTTATVNFNRAAPWDANLRFAGYGSKFEVRAFNEFGVPLASWQKAKLQDEELDVKGRFHSYWTPVPPGTARVDFRAENDPATKLKPDLWVARDATIWSLNP</sequence>
<accession>W0RET4</accession>
<evidence type="ECO:0000313" key="2">
    <source>
        <dbReference type="EMBL" id="AHG89614.1"/>
    </source>
</evidence>